<dbReference type="Gene3D" id="3.90.640.20">
    <property type="entry name" value="Heat-shock cognate protein, ATPase"/>
    <property type="match status" value="1"/>
</dbReference>
<dbReference type="InterPro" id="IPR021729">
    <property type="entry name" value="DUF3298"/>
</dbReference>
<name>A0ABW3AT68_9SPHI</name>
<dbReference type="PROSITE" id="PS51257">
    <property type="entry name" value="PROKAR_LIPOPROTEIN"/>
    <property type="match status" value="1"/>
</dbReference>
<dbReference type="Pfam" id="PF13739">
    <property type="entry name" value="PdaC"/>
    <property type="match status" value="1"/>
</dbReference>
<protein>
    <submittedName>
        <fullName evidence="3">DUF3298 domain-containing protein</fullName>
    </submittedName>
</protein>
<organism evidence="3 4">
    <name type="scientific">Mucilaginibacter litoreus</name>
    <dbReference type="NCBI Taxonomy" id="1048221"/>
    <lineage>
        <taxon>Bacteria</taxon>
        <taxon>Pseudomonadati</taxon>
        <taxon>Bacteroidota</taxon>
        <taxon>Sphingobacteriia</taxon>
        <taxon>Sphingobacteriales</taxon>
        <taxon>Sphingobacteriaceae</taxon>
        <taxon>Mucilaginibacter</taxon>
    </lineage>
</organism>
<evidence type="ECO:0000259" key="1">
    <source>
        <dbReference type="Pfam" id="PF11738"/>
    </source>
</evidence>
<feature type="domain" description="Deacetylase PdaC" evidence="2">
    <location>
        <begin position="56"/>
        <end position="155"/>
    </location>
</feature>
<comment type="caution">
    <text evidence="3">The sequence shown here is derived from an EMBL/GenBank/DDBJ whole genome shotgun (WGS) entry which is preliminary data.</text>
</comment>
<dbReference type="Gene3D" id="3.30.565.40">
    <property type="entry name" value="Fervidobacterium nodosum Rt17-B1 like"/>
    <property type="match status" value="1"/>
</dbReference>
<gene>
    <name evidence="3" type="ORF">ACFQZX_10460</name>
</gene>
<dbReference type="RefSeq" id="WP_377114745.1">
    <property type="nucleotide sequence ID" value="NZ_JBHTHZ010000005.1"/>
</dbReference>
<reference evidence="4" key="1">
    <citation type="journal article" date="2019" name="Int. J. Syst. Evol. Microbiol.">
        <title>The Global Catalogue of Microorganisms (GCM) 10K type strain sequencing project: providing services to taxonomists for standard genome sequencing and annotation.</title>
        <authorList>
            <consortium name="The Broad Institute Genomics Platform"/>
            <consortium name="The Broad Institute Genome Sequencing Center for Infectious Disease"/>
            <person name="Wu L."/>
            <person name="Ma J."/>
        </authorList>
    </citation>
    <scope>NUCLEOTIDE SEQUENCE [LARGE SCALE GENOMIC DNA]</scope>
    <source>
        <strain evidence="4">CCUG 61484</strain>
    </source>
</reference>
<dbReference type="InterPro" id="IPR037126">
    <property type="entry name" value="PdaC/RsiV-like_sf"/>
</dbReference>
<feature type="domain" description="DUF3298" evidence="1">
    <location>
        <begin position="174"/>
        <end position="253"/>
    </location>
</feature>
<sequence length="270" mass="30602">MKENLTPFILLIALTVSSCNWGSTPKKDPHKIFNDTLAYKVQTVHERAADCGDKPDSTCTAVNIKYPVFEDQAALNDTIVKKLTGMFIMDDSKPDTSIYAQAKKFIRSYEDFKKTDRSSAMYYTLDTYAKVITQDSALVTLEYGGYIFQGGAHGASFTGFINWNPKAKKPYLLKDILKEGSYTGLTKIAERIFRHNEKLADTSSLARDYFFKDNQFALNNNYSITPTGLRFVYNQYEIKPYAAGKTELLVPYSEIKNLLRPESITAQFVK</sequence>
<keyword evidence="4" id="KW-1185">Reference proteome</keyword>
<proteinExistence type="predicted"/>
<evidence type="ECO:0000313" key="3">
    <source>
        <dbReference type="EMBL" id="MFD0794040.1"/>
    </source>
</evidence>
<evidence type="ECO:0000259" key="2">
    <source>
        <dbReference type="Pfam" id="PF13739"/>
    </source>
</evidence>
<dbReference type="Pfam" id="PF11738">
    <property type="entry name" value="DUF3298"/>
    <property type="match status" value="1"/>
</dbReference>
<dbReference type="InterPro" id="IPR025303">
    <property type="entry name" value="PdaC"/>
</dbReference>
<dbReference type="EMBL" id="JBHTHZ010000005">
    <property type="protein sequence ID" value="MFD0794040.1"/>
    <property type="molecule type" value="Genomic_DNA"/>
</dbReference>
<dbReference type="Proteomes" id="UP001597010">
    <property type="component" value="Unassembled WGS sequence"/>
</dbReference>
<evidence type="ECO:0000313" key="4">
    <source>
        <dbReference type="Proteomes" id="UP001597010"/>
    </source>
</evidence>
<accession>A0ABW3AT68</accession>